<evidence type="ECO:0008006" key="3">
    <source>
        <dbReference type="Google" id="ProtNLM"/>
    </source>
</evidence>
<gene>
    <name evidence="1" type="ORF">H0H26_04230</name>
</gene>
<evidence type="ECO:0000313" key="2">
    <source>
        <dbReference type="Proteomes" id="UP000596329"/>
    </source>
</evidence>
<sequence length="257" mass="31039">MKNKIQTLLIISFLTFVVSCKNSNNEINLELEKFDNSLDSLIVEKKNIQSKYLLFLDDTLKGNPKLIDETYYEILNNDSLKIEANCHNYRFKNNELYIHSSEDILGKKFVQKMIYFYDKIDNNLLNTLREKNKDTTYIGYLKKYNSKGDLIKFIIANKWNEININGQLENNENRLLEVYKYDNVNNTKKTWRKEYFNLKYNIDSIKNRKTSSFITKNKEKINTFFKYSYVYDQKGNWVIKKRIKDKNHEVYYRKIIY</sequence>
<dbReference type="EMBL" id="CP059075">
    <property type="protein sequence ID" value="QRE04805.1"/>
    <property type="molecule type" value="Genomic_DNA"/>
</dbReference>
<name>A0A7U2RAA8_FLAPS</name>
<organism evidence="1 2">
    <name type="scientific">Flavobacterium psychrophilum</name>
    <dbReference type="NCBI Taxonomy" id="96345"/>
    <lineage>
        <taxon>Bacteria</taxon>
        <taxon>Pseudomonadati</taxon>
        <taxon>Bacteroidota</taxon>
        <taxon>Flavobacteriia</taxon>
        <taxon>Flavobacteriales</taxon>
        <taxon>Flavobacteriaceae</taxon>
        <taxon>Flavobacterium</taxon>
    </lineage>
</organism>
<dbReference type="PROSITE" id="PS51257">
    <property type="entry name" value="PROKAR_LIPOPROTEIN"/>
    <property type="match status" value="1"/>
</dbReference>
<protein>
    <recommendedName>
        <fullName evidence="3">Lipoprotein</fullName>
    </recommendedName>
</protein>
<dbReference type="Proteomes" id="UP000596329">
    <property type="component" value="Chromosome"/>
</dbReference>
<accession>A0A7U2RAA8</accession>
<reference evidence="1 2" key="1">
    <citation type="submission" date="2020-07" db="EMBL/GenBank/DDBJ databases">
        <title>Genomic characterization of Flavobacterium psychrophilum strains.</title>
        <authorList>
            <person name="Castillo D."/>
            <person name="Jorgensen J."/>
            <person name="Middelboe M."/>
        </authorList>
    </citation>
    <scope>NUCLEOTIDE SEQUENCE [LARGE SCALE GENOMIC DNA]</scope>
    <source>
        <strain evidence="1 2">FPS-R7</strain>
    </source>
</reference>
<dbReference type="AlphaFoldDB" id="A0A7U2RAA8"/>
<proteinExistence type="predicted"/>
<evidence type="ECO:0000313" key="1">
    <source>
        <dbReference type="EMBL" id="QRE04805.1"/>
    </source>
</evidence>
<dbReference type="RefSeq" id="WP_063742809.1">
    <property type="nucleotide sequence ID" value="NZ_CP059075.1"/>
</dbReference>